<dbReference type="EMBL" id="NCSJ02000024">
    <property type="protein sequence ID" value="RFU34230.1"/>
    <property type="molecule type" value="Genomic_DNA"/>
</dbReference>
<proteinExistence type="predicted"/>
<evidence type="ECO:0000313" key="2">
    <source>
        <dbReference type="EMBL" id="RFU34230.1"/>
    </source>
</evidence>
<dbReference type="OMA" id="NHHLVKF"/>
<dbReference type="Pfam" id="PF17648">
    <property type="entry name" value="Luciferase"/>
    <property type="match status" value="1"/>
</dbReference>
<feature type="non-terminal residue" evidence="2">
    <location>
        <position position="268"/>
    </location>
</feature>
<dbReference type="PANTHER" id="PTHR38695">
    <property type="entry name" value="AMINO ACID PERMEASE_ SLC12A DOMAIN-CONTAINING PROTEIN"/>
    <property type="match status" value="1"/>
</dbReference>
<evidence type="ECO:0000259" key="1">
    <source>
        <dbReference type="Pfam" id="PF17648"/>
    </source>
</evidence>
<organism evidence="2 3">
    <name type="scientific">Scytalidium lignicola</name>
    <name type="common">Hyphomycete</name>
    <dbReference type="NCBI Taxonomy" id="5539"/>
    <lineage>
        <taxon>Eukaryota</taxon>
        <taxon>Fungi</taxon>
        <taxon>Dikarya</taxon>
        <taxon>Ascomycota</taxon>
        <taxon>Pezizomycotina</taxon>
        <taxon>Leotiomycetes</taxon>
        <taxon>Leotiomycetes incertae sedis</taxon>
        <taxon>Scytalidium</taxon>
    </lineage>
</organism>
<feature type="non-terminal residue" evidence="2">
    <location>
        <position position="1"/>
    </location>
</feature>
<dbReference type="STRING" id="5539.A0A3E2HLH2"/>
<dbReference type="Proteomes" id="UP000258309">
    <property type="component" value="Unassembled WGS sequence"/>
</dbReference>
<keyword evidence="3" id="KW-1185">Reference proteome</keyword>
<name>A0A3E2HLH2_SCYLI</name>
<reference evidence="2 3" key="1">
    <citation type="submission" date="2018-05" db="EMBL/GenBank/DDBJ databases">
        <title>Draft genome sequence of Scytalidium lignicola DSM 105466, a ubiquitous saprotrophic fungus.</title>
        <authorList>
            <person name="Buettner E."/>
            <person name="Gebauer A.M."/>
            <person name="Hofrichter M."/>
            <person name="Liers C."/>
            <person name="Kellner H."/>
        </authorList>
    </citation>
    <scope>NUCLEOTIDE SEQUENCE [LARGE SCALE GENOMIC DNA]</scope>
    <source>
        <strain evidence="2 3">DSM 105466</strain>
    </source>
</reference>
<sequence>MSSVSSKTLYSFPVQVRPLLQDNRAKVFAASSVLLFAPLLRYVYLDYKAWYNLGISGVSHNFRGWLLQTILQLIAKETLNPEYFDEPAVIAQAGKYGDNSFLKEEDVPQREPPRPVVGYWTVPQRQLNQNPSEEMKERVRVYIKSTASASQGTLFPASSNLEPSAAALFLSPSKDANSQPVYPHNPARKVKGEIGHIHDADGSLHVSLAPKDAKLVIERGWGQRHSLVRMFHPGYMMIYGPRNEEEIAVVEKIIDAGARFMSGGPGNK</sequence>
<accession>A0A3E2HLH2</accession>
<feature type="domain" description="Luciferase" evidence="1">
    <location>
        <begin position="192"/>
        <end position="256"/>
    </location>
</feature>
<evidence type="ECO:0000313" key="3">
    <source>
        <dbReference type="Proteomes" id="UP000258309"/>
    </source>
</evidence>
<comment type="caution">
    <text evidence="2">The sequence shown here is derived from an EMBL/GenBank/DDBJ whole genome shotgun (WGS) entry which is preliminary data.</text>
</comment>
<dbReference type="AlphaFoldDB" id="A0A3E2HLH2"/>
<dbReference type="InterPro" id="IPR040841">
    <property type="entry name" value="Luciferase_dom"/>
</dbReference>
<dbReference type="InterPro" id="IPR048273">
    <property type="entry name" value="Luciferase"/>
</dbReference>
<dbReference type="PANTHER" id="PTHR38695:SF1">
    <property type="entry name" value="AMINO ACID PERMEASE_ SLC12A DOMAIN-CONTAINING PROTEIN"/>
    <property type="match status" value="1"/>
</dbReference>
<gene>
    <name evidence="2" type="ORF">B7463_g2185</name>
</gene>
<dbReference type="OrthoDB" id="5358398at2759"/>
<protein>
    <recommendedName>
        <fullName evidence="1">Luciferase domain-containing protein</fullName>
    </recommendedName>
</protein>